<organism evidence="1 2">
    <name type="scientific">Aspergillus vadensis (strain CBS 113365 / IMI 142717 / IBT 24658)</name>
    <dbReference type="NCBI Taxonomy" id="1448311"/>
    <lineage>
        <taxon>Eukaryota</taxon>
        <taxon>Fungi</taxon>
        <taxon>Dikarya</taxon>
        <taxon>Ascomycota</taxon>
        <taxon>Pezizomycotina</taxon>
        <taxon>Eurotiomycetes</taxon>
        <taxon>Eurotiomycetidae</taxon>
        <taxon>Eurotiales</taxon>
        <taxon>Aspergillaceae</taxon>
        <taxon>Aspergillus</taxon>
        <taxon>Aspergillus subgen. Circumdati</taxon>
    </lineage>
</organism>
<dbReference type="RefSeq" id="XP_025563897.1">
    <property type="nucleotide sequence ID" value="XM_025706614.1"/>
</dbReference>
<gene>
    <name evidence="1" type="ORF">BO88DRAFT_404434</name>
</gene>
<evidence type="ECO:0000313" key="1">
    <source>
        <dbReference type="EMBL" id="PYH70103.1"/>
    </source>
</evidence>
<evidence type="ECO:0000313" key="2">
    <source>
        <dbReference type="Proteomes" id="UP000248405"/>
    </source>
</evidence>
<dbReference type="EMBL" id="KZ821622">
    <property type="protein sequence ID" value="PYH70103.1"/>
    <property type="molecule type" value="Genomic_DNA"/>
</dbReference>
<dbReference type="Proteomes" id="UP000248405">
    <property type="component" value="Unassembled WGS sequence"/>
</dbReference>
<proteinExistence type="predicted"/>
<accession>A0A319BW54</accession>
<keyword evidence="2" id="KW-1185">Reference proteome</keyword>
<sequence length="71" mass="7391">MLSVITVAVTASNTRGGVNGEDHLIIGIQPAARCLSFGGASSDPAWMIKPASFLMAVVNNDVTTSIVQEME</sequence>
<dbReference type="AlphaFoldDB" id="A0A319BW54"/>
<protein>
    <submittedName>
        <fullName evidence="1">Uncharacterized protein</fullName>
    </submittedName>
</protein>
<name>A0A319BW54_ASPVC</name>
<dbReference type="GeneID" id="37211206"/>
<reference evidence="1" key="1">
    <citation type="submission" date="2016-12" db="EMBL/GenBank/DDBJ databases">
        <title>The genomes of Aspergillus section Nigri reveals drivers in fungal speciation.</title>
        <authorList>
            <consortium name="DOE Joint Genome Institute"/>
            <person name="Vesth T.C."/>
            <person name="Nybo J."/>
            <person name="Theobald S."/>
            <person name="Brandl J."/>
            <person name="Frisvad J.C."/>
            <person name="Nielsen K.F."/>
            <person name="Lyhne E.K."/>
            <person name="Kogle M.E."/>
            <person name="Kuo A."/>
            <person name="Riley R."/>
            <person name="Clum A."/>
            <person name="Nolan M."/>
            <person name="Lipzen A."/>
            <person name="Salamov A."/>
            <person name="Henrissat B."/>
            <person name="Wiebenga A."/>
            <person name="De Vries R.P."/>
            <person name="Grigoriev I.V."/>
            <person name="Mortensen U.H."/>
            <person name="Andersen M.R."/>
            <person name="Baker S.E."/>
        </authorList>
    </citation>
    <scope>NUCLEOTIDE SEQUENCE [LARGE SCALE GENOMIC DNA]</scope>
    <source>
        <strain evidence="1">CBS 113365</strain>
    </source>
</reference>